<keyword evidence="2" id="KW-1185">Reference proteome</keyword>
<dbReference type="GeneID" id="36346925"/>
<evidence type="ECO:0000313" key="2">
    <source>
        <dbReference type="Proteomes" id="UP000019149"/>
    </source>
</evidence>
<evidence type="ECO:0000313" key="1">
    <source>
        <dbReference type="EMBL" id="EUB53931.1"/>
    </source>
</evidence>
<dbReference type="Proteomes" id="UP000019149">
    <property type="component" value="Unassembled WGS sequence"/>
</dbReference>
<organism evidence="1 2">
    <name type="scientific">Echinococcus granulosus</name>
    <name type="common">Hydatid tapeworm</name>
    <dbReference type="NCBI Taxonomy" id="6210"/>
    <lineage>
        <taxon>Eukaryota</taxon>
        <taxon>Metazoa</taxon>
        <taxon>Spiralia</taxon>
        <taxon>Lophotrochozoa</taxon>
        <taxon>Platyhelminthes</taxon>
        <taxon>Cestoda</taxon>
        <taxon>Eucestoda</taxon>
        <taxon>Cyclophyllidea</taxon>
        <taxon>Taeniidae</taxon>
        <taxon>Echinococcus</taxon>
        <taxon>Echinococcus granulosus group</taxon>
    </lineage>
</organism>
<proteinExistence type="predicted"/>
<dbReference type="AlphaFoldDB" id="W6U0E6"/>
<gene>
    <name evidence="1" type="ORF">EGR_11212</name>
</gene>
<name>W6U0E6_ECHGR</name>
<dbReference type="EMBL" id="APAU02000519">
    <property type="protein sequence ID" value="EUB53931.1"/>
    <property type="molecule type" value="Genomic_DNA"/>
</dbReference>
<comment type="caution">
    <text evidence="1">The sequence shown here is derived from an EMBL/GenBank/DDBJ whole genome shotgun (WGS) entry which is preliminary data.</text>
</comment>
<dbReference type="RefSeq" id="XP_024345127.1">
    <property type="nucleotide sequence ID" value="XM_024500459.1"/>
</dbReference>
<sequence>MNVLLTVAVAKLIFGGLTETSHKRYELWTQWCCSS</sequence>
<dbReference type="CTD" id="36346925"/>
<accession>W6U0E6</accession>
<dbReference type="KEGG" id="egl:EGR_11212"/>
<reference evidence="1 2" key="1">
    <citation type="journal article" date="2013" name="Nat. Genet.">
        <title>The genome of the hydatid tapeworm Echinococcus granulosus.</title>
        <authorList>
            <person name="Zheng H."/>
            <person name="Zhang W."/>
            <person name="Zhang L."/>
            <person name="Zhang Z."/>
            <person name="Li J."/>
            <person name="Lu G."/>
            <person name="Zhu Y."/>
            <person name="Wang Y."/>
            <person name="Huang Y."/>
            <person name="Liu J."/>
            <person name="Kang H."/>
            <person name="Chen J."/>
            <person name="Wang L."/>
            <person name="Chen A."/>
            <person name="Yu S."/>
            <person name="Gao Z."/>
            <person name="Jin L."/>
            <person name="Gu W."/>
            <person name="Wang Z."/>
            <person name="Zhao L."/>
            <person name="Shi B."/>
            <person name="Wen H."/>
            <person name="Lin R."/>
            <person name="Jones M.K."/>
            <person name="Brejova B."/>
            <person name="Vinar T."/>
            <person name="Zhao G."/>
            <person name="McManus D.P."/>
            <person name="Chen Z."/>
            <person name="Zhou Y."/>
            <person name="Wang S."/>
        </authorList>
    </citation>
    <scope>NUCLEOTIDE SEQUENCE [LARGE SCALE GENOMIC DNA]</scope>
</reference>
<protein>
    <submittedName>
        <fullName evidence="1">Uncharacterized protein</fullName>
    </submittedName>
</protein>